<protein>
    <recommendedName>
        <fullName evidence="4">Single-stranded DNA binding protein</fullName>
    </recommendedName>
</protein>
<proteinExistence type="predicted"/>
<sequence length="107" mass="12651">MNYTNFLIRVISQPERSIFNVNNEDIIYAEFIAKFYQYRNNAYTLCKIKVWGNLAYDVLRYYNKNDFLMVEGSLSTENSTFEKLDINTSINITASKIYPFALMKKTK</sequence>
<reference evidence="3" key="1">
    <citation type="journal article" date="2014" name="PLoS ONE">
        <title>Conserved gene order and expanded inverted repeats characterize plastid genomes of Thalassiosirales.</title>
        <authorList>
            <person name="Sabir J.S."/>
            <person name="Yu M."/>
            <person name="Ashworth M.P."/>
            <person name="Baeshen N.A."/>
            <person name="Baeshen M.N."/>
            <person name="Bahieldin A."/>
            <person name="Theriot E.C."/>
            <person name="Jansen R.K."/>
        </authorList>
    </citation>
    <scope>NUCLEOTIDE SEQUENCE</scope>
</reference>
<dbReference type="GO" id="GO:0003697">
    <property type="term" value="F:single-stranded DNA binding"/>
    <property type="evidence" value="ECO:0007669"/>
    <property type="project" value="InterPro"/>
</dbReference>
<dbReference type="InterPro" id="IPR000424">
    <property type="entry name" value="Primosome_PriB/ssb"/>
</dbReference>
<dbReference type="Gene3D" id="2.40.50.140">
    <property type="entry name" value="Nucleic acid-binding proteins"/>
    <property type="match status" value="1"/>
</dbReference>
<evidence type="ECO:0000313" key="3">
    <source>
        <dbReference type="EMBL" id="AIR75295.1"/>
    </source>
</evidence>
<accession>A0A089VLN9</accession>
<dbReference type="PROSITE" id="PS50935">
    <property type="entry name" value="SSB"/>
    <property type="match status" value="1"/>
</dbReference>
<evidence type="ECO:0000256" key="1">
    <source>
        <dbReference type="ARBA" id="ARBA00023125"/>
    </source>
</evidence>
<geneLocation type="chloroplast" evidence="3"/>
<reference evidence="3" key="2">
    <citation type="submission" date="2014-06" db="EMBL/GenBank/DDBJ databases">
        <authorList>
            <person name="Sabir J.S.M."/>
            <person name="Yu M."/>
            <person name="Ashworth M.P."/>
            <person name="Baeshen N.A."/>
            <person name="Baeshen M.N."/>
            <person name="Bahieldin A."/>
            <person name="Theriot E.C."/>
            <person name="Jansen R.K."/>
        </authorList>
    </citation>
    <scope>NUCLEOTIDE SEQUENCE</scope>
</reference>
<dbReference type="AlphaFoldDB" id="A0A089VLN9"/>
<evidence type="ECO:0000256" key="2">
    <source>
        <dbReference type="PROSITE-ProRule" id="PRU00252"/>
    </source>
</evidence>
<dbReference type="SUPFAM" id="SSF50249">
    <property type="entry name" value="Nucleic acid-binding proteins"/>
    <property type="match status" value="1"/>
</dbReference>
<keyword evidence="3" id="KW-0150">Chloroplast</keyword>
<dbReference type="RefSeq" id="YP_009092904.1">
    <property type="nucleotide sequence ID" value="NC_025310.1"/>
</dbReference>
<keyword evidence="1 2" id="KW-0238">DNA-binding</keyword>
<organism evidence="3">
    <name type="scientific">Chaetoceros simplex</name>
    <dbReference type="NCBI Taxonomy" id="156587"/>
    <lineage>
        <taxon>Eukaryota</taxon>
        <taxon>Sar</taxon>
        <taxon>Stramenopiles</taxon>
        <taxon>Ochrophyta</taxon>
        <taxon>Bacillariophyta</taxon>
        <taxon>Coscinodiscophyceae</taxon>
        <taxon>Chaetocerotophycidae</taxon>
        <taxon>Chaetocerotales</taxon>
        <taxon>Chaetocerotaceae</taxon>
        <taxon>Chaetoceros</taxon>
    </lineage>
</organism>
<gene>
    <name evidence="3" type="primary">ycf41</name>
</gene>
<name>A0A089VLN9_9STRA</name>
<dbReference type="InterPro" id="IPR012340">
    <property type="entry name" value="NA-bd_OB-fold"/>
</dbReference>
<evidence type="ECO:0008006" key="4">
    <source>
        <dbReference type="Google" id="ProtNLM"/>
    </source>
</evidence>
<dbReference type="GeneID" id="20833512"/>
<keyword evidence="3" id="KW-0934">Plastid</keyword>
<dbReference type="EMBL" id="KJ958479">
    <property type="protein sequence ID" value="AIR75295.1"/>
    <property type="molecule type" value="Genomic_DNA"/>
</dbReference>